<keyword evidence="5" id="KW-0411">Iron-sulfur</keyword>
<organism evidence="7 8">
    <name type="scientific">Methanolacinia petrolearia (strain DSM 11571 / OCM 486 / SEBR 4847)</name>
    <name type="common">Methanoplanus petrolearius</name>
    <dbReference type="NCBI Taxonomy" id="679926"/>
    <lineage>
        <taxon>Archaea</taxon>
        <taxon>Methanobacteriati</taxon>
        <taxon>Methanobacteriota</taxon>
        <taxon>Stenosarchaea group</taxon>
        <taxon>Methanomicrobia</taxon>
        <taxon>Methanomicrobiales</taxon>
        <taxon>Methanomicrobiaceae</taxon>
        <taxon>Methanolacinia</taxon>
    </lineage>
</organism>
<dbReference type="HOGENOM" id="CLU_042889_0_0_2"/>
<keyword evidence="8" id="KW-1185">Reference proteome</keyword>
<evidence type="ECO:0000259" key="6">
    <source>
        <dbReference type="PROSITE" id="PS51918"/>
    </source>
</evidence>
<dbReference type="GO" id="GO:0003824">
    <property type="term" value="F:catalytic activity"/>
    <property type="evidence" value="ECO:0007669"/>
    <property type="project" value="InterPro"/>
</dbReference>
<dbReference type="InterPro" id="IPR007197">
    <property type="entry name" value="rSAM"/>
</dbReference>
<protein>
    <submittedName>
        <fullName evidence="7">Radical SAM domain protein</fullName>
    </submittedName>
</protein>
<dbReference type="Proteomes" id="UP000006565">
    <property type="component" value="Chromosome"/>
</dbReference>
<name>E1RJU5_METP4</name>
<dbReference type="AlphaFoldDB" id="E1RJU5"/>
<dbReference type="OrthoDB" id="2305at2157"/>
<dbReference type="NCBIfam" id="TIGR04013">
    <property type="entry name" value="B12_SAM_MJ_1487"/>
    <property type="match status" value="1"/>
</dbReference>
<dbReference type="RefSeq" id="WP_013330006.1">
    <property type="nucleotide sequence ID" value="NC_014507.1"/>
</dbReference>
<gene>
    <name evidence="7" type="ordered locus">Mpet_2081</name>
</gene>
<keyword evidence="2" id="KW-0949">S-adenosyl-L-methionine</keyword>
<dbReference type="PANTHER" id="PTHR43409:SF17">
    <property type="entry name" value="METHYLTHIOTRANSFERASE MJ0865-RELATED"/>
    <property type="match status" value="1"/>
</dbReference>
<dbReference type="eggNOG" id="arCOG01356">
    <property type="taxonomic scope" value="Archaea"/>
</dbReference>
<dbReference type="InterPro" id="IPR051198">
    <property type="entry name" value="BchE-like"/>
</dbReference>
<dbReference type="CDD" id="cd01335">
    <property type="entry name" value="Radical_SAM"/>
    <property type="match status" value="1"/>
</dbReference>
<dbReference type="InterPro" id="IPR023404">
    <property type="entry name" value="rSAM_horseshoe"/>
</dbReference>
<evidence type="ECO:0000256" key="1">
    <source>
        <dbReference type="ARBA" id="ARBA00001966"/>
    </source>
</evidence>
<dbReference type="GO" id="GO:0046872">
    <property type="term" value="F:metal ion binding"/>
    <property type="evidence" value="ECO:0007669"/>
    <property type="project" value="UniProtKB-KW"/>
</dbReference>
<dbReference type="Pfam" id="PF04055">
    <property type="entry name" value="Radical_SAM"/>
    <property type="match status" value="1"/>
</dbReference>
<dbReference type="InterPro" id="IPR006638">
    <property type="entry name" value="Elp3/MiaA/NifB-like_rSAM"/>
</dbReference>
<dbReference type="InterPro" id="IPR058240">
    <property type="entry name" value="rSAM_sf"/>
</dbReference>
<comment type="cofactor">
    <cofactor evidence="1">
        <name>[4Fe-4S] cluster</name>
        <dbReference type="ChEBI" id="CHEBI:49883"/>
    </cofactor>
</comment>
<accession>E1RJU5</accession>
<dbReference type="SFLD" id="SFLDS00029">
    <property type="entry name" value="Radical_SAM"/>
    <property type="match status" value="1"/>
</dbReference>
<keyword evidence="3" id="KW-0479">Metal-binding</keyword>
<dbReference type="PANTHER" id="PTHR43409">
    <property type="entry name" value="ANAEROBIC MAGNESIUM-PROTOPORPHYRIN IX MONOMETHYL ESTER CYCLASE-RELATED"/>
    <property type="match status" value="1"/>
</dbReference>
<dbReference type="SMART" id="SM00729">
    <property type="entry name" value="Elp3"/>
    <property type="match status" value="1"/>
</dbReference>
<feature type="domain" description="Radical SAM core" evidence="6">
    <location>
        <begin position="135"/>
        <end position="364"/>
    </location>
</feature>
<dbReference type="GeneID" id="9744562"/>
<dbReference type="Gene3D" id="3.80.30.20">
    <property type="entry name" value="tm_1862 like domain"/>
    <property type="match status" value="1"/>
</dbReference>
<reference evidence="7 8" key="1">
    <citation type="journal article" date="2010" name="Stand. Genomic Sci.">
        <title>Complete genome sequence of Methanoplanus petrolearius type strain (SEBR 4847).</title>
        <authorList>
            <person name="Brambilla E."/>
            <person name="Djao O.D."/>
            <person name="Daligault H."/>
            <person name="Lapidus A."/>
            <person name="Lucas S."/>
            <person name="Hammon N."/>
            <person name="Nolan M."/>
            <person name="Tice H."/>
            <person name="Cheng J.F."/>
            <person name="Han C."/>
            <person name="Tapia R."/>
            <person name="Goodwin L."/>
            <person name="Pitluck S."/>
            <person name="Liolios K."/>
            <person name="Ivanova N."/>
            <person name="Mavromatis K."/>
            <person name="Mikhailova N."/>
            <person name="Pati A."/>
            <person name="Chen A."/>
            <person name="Palaniappan K."/>
            <person name="Land M."/>
            <person name="Hauser L."/>
            <person name="Chang Y.J."/>
            <person name="Jeffries C.D."/>
            <person name="Rohde M."/>
            <person name="Spring S."/>
            <person name="Sikorski J."/>
            <person name="Goker M."/>
            <person name="Woyke T."/>
            <person name="Bristow J."/>
            <person name="Eisen J.A."/>
            <person name="Markowitz V."/>
            <person name="Hugenholtz P."/>
            <person name="Kyrpides N.C."/>
            <person name="Klenk H.P."/>
        </authorList>
    </citation>
    <scope>NUCLEOTIDE SEQUENCE [LARGE SCALE GENOMIC DNA]</scope>
    <source>
        <strain evidence="8">DSM 11571 / OCM 486 / SEBR 4847</strain>
    </source>
</reference>
<evidence type="ECO:0000256" key="5">
    <source>
        <dbReference type="ARBA" id="ARBA00023014"/>
    </source>
</evidence>
<dbReference type="SUPFAM" id="SSF102114">
    <property type="entry name" value="Radical SAM enzymes"/>
    <property type="match status" value="1"/>
</dbReference>
<dbReference type="Gene3D" id="3.40.50.280">
    <property type="entry name" value="Cobalamin-binding domain"/>
    <property type="match status" value="1"/>
</dbReference>
<dbReference type="GO" id="GO:0051536">
    <property type="term" value="F:iron-sulfur cluster binding"/>
    <property type="evidence" value="ECO:0007669"/>
    <property type="project" value="UniProtKB-KW"/>
</dbReference>
<keyword evidence="4" id="KW-0408">Iron</keyword>
<dbReference type="SFLD" id="SFLDG01082">
    <property type="entry name" value="B12-binding_domain_containing"/>
    <property type="match status" value="1"/>
</dbReference>
<evidence type="ECO:0000256" key="2">
    <source>
        <dbReference type="ARBA" id="ARBA00022691"/>
    </source>
</evidence>
<proteinExistence type="predicted"/>
<dbReference type="InterPro" id="IPR023980">
    <property type="entry name" value="CHP04013_B12-bd/rSAM"/>
</dbReference>
<dbReference type="PROSITE" id="PS51918">
    <property type="entry name" value="RADICAL_SAM"/>
    <property type="match status" value="1"/>
</dbReference>
<evidence type="ECO:0000313" key="8">
    <source>
        <dbReference type="Proteomes" id="UP000006565"/>
    </source>
</evidence>
<dbReference type="KEGG" id="mpi:Mpet_2081"/>
<dbReference type="EMBL" id="CP002117">
    <property type="protein sequence ID" value="ADN36829.1"/>
    <property type="molecule type" value="Genomic_DNA"/>
</dbReference>
<dbReference type="STRING" id="679926.Mpet_2081"/>
<sequence>MIVNWRKIRWARNSFAVLYAACEKEGIILRETDGPENDITLYSLNSVDAPHYIDEIRDAKCVTIVGGPHPSALPGEMAEVADYVVVGEGEYVLPKLLKMIMSDADNFLVQQLPGVATKTGFTPNDRCVLLDYYPPFTQAKSAVEISRGCPFRCGYCQTPRLFGGCMRHRSVDEIVKASKIYTDVRFLTPNALAYGSNGREFLPEKVEKLLSSFSKDQNVYLGTFPSEVRPEFINDEAIDLIEKYCANKKIHFGAQSGSERVLSLLHRGHTCDDVIRAVELCHERGFAPVVDYIVGIPFETEEDQMATVEQMRWVSRFGKIHAHYFTPLPGTPLAGTEPSELIPEVNALLGKLSLSGKVTGHWHDAESRFFGKKQASGDL</sequence>
<evidence type="ECO:0000256" key="3">
    <source>
        <dbReference type="ARBA" id="ARBA00022723"/>
    </source>
</evidence>
<evidence type="ECO:0000313" key="7">
    <source>
        <dbReference type="EMBL" id="ADN36829.1"/>
    </source>
</evidence>
<evidence type="ECO:0000256" key="4">
    <source>
        <dbReference type="ARBA" id="ARBA00023004"/>
    </source>
</evidence>